<accession>A0A0H5BI96</accession>
<name>A0A0H5BI96_9EUKA</name>
<organism evidence="1">
    <name type="scientific">Amorphochlora amoebiformis</name>
    <dbReference type="NCBI Taxonomy" id="1561963"/>
    <lineage>
        <taxon>Eukaryota</taxon>
        <taxon>Sar</taxon>
        <taxon>Rhizaria</taxon>
        <taxon>Cercozoa</taxon>
        <taxon>Chlorarachniophyceae</taxon>
        <taxon>Amorphochlora</taxon>
    </lineage>
</organism>
<geneLocation type="nucleomorph" evidence="1"/>
<evidence type="ECO:0000313" key="1">
    <source>
        <dbReference type="EMBL" id="BAS01828.1"/>
    </source>
</evidence>
<dbReference type="EMBL" id="AB996602">
    <property type="protein sequence ID" value="BAS01828.1"/>
    <property type="molecule type" value="Genomic_DNA"/>
</dbReference>
<keyword evidence="1" id="KW-0542">Nucleomorph</keyword>
<proteinExistence type="predicted"/>
<protein>
    <submittedName>
        <fullName evidence="1">Uncharacterized protein</fullName>
    </submittedName>
</protein>
<sequence>MITFFKNFYIKNSSISFFKQNNENERVLVEKFLYSINIGFLVNHARAETNECLKPTIYS</sequence>
<reference evidence="1" key="1">
    <citation type="journal article" date="2015" name="Genome Biol. Evol.">
        <title>Nucleomorph Genome Sequences of Two Chlorarachniophytes, Amorphochlora amoebiformis and Lotharella vacuolata.</title>
        <authorList>
            <person name="Suzuki S."/>
            <person name="Shirato S."/>
            <person name="Hirakawa Y."/>
            <person name="Ishida K."/>
        </authorList>
    </citation>
    <scope>NUCLEOTIDE SEQUENCE</scope>
    <source>
        <strain evidence="1">CCMP2058</strain>
    </source>
</reference>
<dbReference type="AlphaFoldDB" id="A0A0H5BI96"/>